<sequence>MRTKENYQKFIDVLKEELVPAMGCTEPIAIAYCAAKARDVLGSMPERAEISVSGNIVKNAKSVVVPHTGGMRGIKAAFAAGIVAGDAGSGLQVISNVSEEQYKDIARFECDFPADISVPPEADIFDISVRLYCGKNTSFVRLAGDHTNIVRIERDGKVLFDKPLSAASKSDRSFLSIENILGFADSVDIVDVQEVIGRQISYNMAIAEEGLRGDYGANIGKTILRSYQPDIKTTAKAYAAAASDARMNGCELPVVINSGSGNQGITCSVPVIVYARNLGLSEERLYRALCVSNLITVHLKFGIGTLSAYCGAVAAGAGAAGGITYLLGGDYSEVAHTLTNALAIDSGIICDGAKASCAAKIATAVDGGLLGMSMYEKGNQFFAGDGIVKKGVEETIRSVSRLAHDGMRETDKEIIKIMLESK</sequence>
<dbReference type="InterPro" id="IPR021144">
    <property type="entry name" value="UPF0597"/>
</dbReference>
<reference evidence="3" key="2">
    <citation type="journal article" date="2021" name="PeerJ">
        <title>Extensive microbial diversity within the chicken gut microbiome revealed by metagenomics and culture.</title>
        <authorList>
            <person name="Gilroy R."/>
            <person name="Ravi A."/>
            <person name="Getino M."/>
            <person name="Pursley I."/>
            <person name="Horton D.L."/>
            <person name="Alikhan N.F."/>
            <person name="Baker D."/>
            <person name="Gharbi K."/>
            <person name="Hall N."/>
            <person name="Watson M."/>
            <person name="Adriaenssens E.M."/>
            <person name="Foster-Nyarko E."/>
            <person name="Jarju S."/>
            <person name="Secka A."/>
            <person name="Antonio M."/>
            <person name="Oren A."/>
            <person name="Chaudhuri R.R."/>
            <person name="La Ragione R."/>
            <person name="Hildebrand F."/>
            <person name="Pallen M.J."/>
        </authorList>
    </citation>
    <scope>NUCLEOTIDE SEQUENCE</scope>
    <source>
        <strain evidence="3">ChiW25-3613</strain>
    </source>
</reference>
<accession>A0A9D1DCU4</accession>
<comment type="caution">
    <text evidence="3">The sequence shown here is derived from an EMBL/GenBank/DDBJ whole genome shotgun (WGS) entry which is preliminary data.</text>
</comment>
<dbReference type="PIRSF" id="PIRSF006054">
    <property type="entry name" value="UCP006054"/>
    <property type="match status" value="1"/>
</dbReference>
<evidence type="ECO:0000313" key="3">
    <source>
        <dbReference type="EMBL" id="HIR39900.1"/>
    </source>
</evidence>
<dbReference type="PANTHER" id="PTHR30501:SF2">
    <property type="entry name" value="UPF0597 PROTEIN YHAM"/>
    <property type="match status" value="1"/>
</dbReference>
<comment type="similarity">
    <text evidence="1">Belongs to the UPF0597 family.</text>
</comment>
<evidence type="ECO:0000313" key="4">
    <source>
        <dbReference type="Proteomes" id="UP000824179"/>
    </source>
</evidence>
<dbReference type="EMBL" id="DVHB01000101">
    <property type="protein sequence ID" value="HIR39900.1"/>
    <property type="molecule type" value="Genomic_DNA"/>
</dbReference>
<dbReference type="InterPro" id="IPR005130">
    <property type="entry name" value="Ser_deHydtase-like_asu"/>
</dbReference>
<reference evidence="3" key="1">
    <citation type="submission" date="2020-10" db="EMBL/GenBank/DDBJ databases">
        <authorList>
            <person name="Gilroy R."/>
        </authorList>
    </citation>
    <scope>NUCLEOTIDE SEQUENCE</scope>
    <source>
        <strain evidence="3">ChiW25-3613</strain>
    </source>
</reference>
<organism evidence="3 4">
    <name type="scientific">Candidatus Coproplasma stercoripullorum</name>
    <dbReference type="NCBI Taxonomy" id="2840751"/>
    <lineage>
        <taxon>Bacteria</taxon>
        <taxon>Bacillati</taxon>
        <taxon>Bacillota</taxon>
        <taxon>Clostridia</taxon>
        <taxon>Eubacteriales</taxon>
        <taxon>Candidatus Coproplasma</taxon>
    </lineage>
</organism>
<gene>
    <name evidence="3" type="ORF">IAB90_05915</name>
</gene>
<dbReference type="AlphaFoldDB" id="A0A9D1DCU4"/>
<proteinExistence type="inferred from homology"/>
<dbReference type="HAMAP" id="MF_01845">
    <property type="entry name" value="UPF0597"/>
    <property type="match status" value="1"/>
</dbReference>
<dbReference type="PANTHER" id="PTHR30501">
    <property type="entry name" value="UPF0597 PROTEIN YHAM"/>
    <property type="match status" value="1"/>
</dbReference>
<dbReference type="Proteomes" id="UP000824179">
    <property type="component" value="Unassembled WGS sequence"/>
</dbReference>
<name>A0A9D1DCU4_9FIRM</name>
<protein>
    <recommendedName>
        <fullName evidence="1">UPF0597 protein IAB90_05915</fullName>
    </recommendedName>
</protein>
<feature type="domain" description="Serine dehydratase-like alpha subunit" evidence="2">
    <location>
        <begin position="90"/>
        <end position="415"/>
    </location>
</feature>
<evidence type="ECO:0000259" key="2">
    <source>
        <dbReference type="Pfam" id="PF03313"/>
    </source>
</evidence>
<evidence type="ECO:0000256" key="1">
    <source>
        <dbReference type="HAMAP-Rule" id="MF_01845"/>
    </source>
</evidence>
<dbReference type="GO" id="GO:0019450">
    <property type="term" value="P:L-cysteine catabolic process to pyruvate"/>
    <property type="evidence" value="ECO:0007669"/>
    <property type="project" value="TreeGrafter"/>
</dbReference>
<dbReference type="Pfam" id="PF03313">
    <property type="entry name" value="SDH_alpha"/>
    <property type="match status" value="1"/>
</dbReference>
<dbReference type="GO" id="GO:0080146">
    <property type="term" value="F:L-cysteine desulfhydrase activity"/>
    <property type="evidence" value="ECO:0007669"/>
    <property type="project" value="TreeGrafter"/>
</dbReference>